<dbReference type="SUPFAM" id="SSF57850">
    <property type="entry name" value="RING/U-box"/>
    <property type="match status" value="1"/>
</dbReference>
<evidence type="ECO:0000256" key="4">
    <source>
        <dbReference type="SAM" id="Phobius"/>
    </source>
</evidence>
<feature type="transmembrane region" description="Helical" evidence="4">
    <location>
        <begin position="326"/>
        <end position="348"/>
    </location>
</feature>
<keyword evidence="4" id="KW-0472">Membrane</keyword>
<gene>
    <name evidence="6" type="ORF">BRARA_K00962</name>
</gene>
<feature type="transmembrane region" description="Helical" evidence="4">
    <location>
        <begin position="107"/>
        <end position="126"/>
    </location>
</feature>
<accession>A0A397L098</accession>
<proteinExistence type="predicted"/>
<dbReference type="CDD" id="cd16702">
    <property type="entry name" value="RING_CH-C4HC3_MARCH6"/>
    <property type="match status" value="1"/>
</dbReference>
<feature type="transmembrane region" description="Helical" evidence="4">
    <location>
        <begin position="626"/>
        <end position="647"/>
    </location>
</feature>
<name>A0A397L098_BRACM</name>
<dbReference type="GO" id="GO:0008270">
    <property type="term" value="F:zinc ion binding"/>
    <property type="evidence" value="ECO:0007669"/>
    <property type="project" value="UniProtKB-KW"/>
</dbReference>
<dbReference type="FunFam" id="3.30.40.10:FF:000288">
    <property type="entry name" value="Probable E3 ubiquitin ligase SUD1"/>
    <property type="match status" value="1"/>
</dbReference>
<sequence length="914" mass="102801">MDYATKVSMHIDDEDDEEEEVCRICRNPGDADNPLRYPCACSGSIKFVHEDCLLQWLSFSKARHCEVCKHSFAFSPLYAENAPTRLPFHEFVVGVAMKACNSRLPRLSFVLCVWLLTVPLVTFWMWRLSFLRFFGEEAQRLFLSHVSTTVVLIDSLLGFILSASIMFVLREAASFRDYFRHLRVSLYELVGLEGPLFRLVENAFSVSFIVYFLISVLTLSLKIVHILLQVLASNMLFIGGVIFVPFTLGRVILYHFADTGLPLRKILTLSLNNVLTAAVSSLTNNGQLTEMVKVNGSELSGAINNTLFVAAAGLSSTLYDVTTLTVGYMFIVSLVLLYLGTTALIRYFKDEPLTVGRIYGIAWIIKTVSPLLWQFLVVMRLGIRLASFLVVIFGVFPLMCGWWLDVCTVTMFGQTLSYRLQFLSVSPLASSLVHWVVGAVYDWYSLILENLLRQVLRPEVLYFLYGPEDDDEEETIRYLIHDPVHKIARDGFLSGAQYGSWIVLLVFLPVKLAIWMAPSVFPLDISVSDPFTEIPAGILLLTICTPFIIEHFSIQTTVVSLLRCWFTCVGWALGLTDFLLLKPEDNAGQEQENGEPGRQNRAIAALPAADDPNRSLLQEYNLQLRITLLLLVASVTLLLVHSTLIVAPVSLGRTLFNAIPVLPITHGIKCNDLYAFFTGTYVIWTTISGARYAVTHVKSERTSVLLNRIWKWCGIVIKSSVLLGIWVLIIPVLIGLLFELLVIFPMRVPVDESPVFLLYQDWALGLIILKIWTRLMVDDSWRAKFERVKEDGFSRLQGLWVLREIVFPVVMKLLTALCVPHVLARGVFPMLGCTLVVNSAVYRFAWIGCLSASLLCFCAKRCQVWFGNLHNSIRDDRYIIGQRLHNSGEEAAALAIKKNQSSEVAGDGGLRRAI</sequence>
<dbReference type="AlphaFoldDB" id="A0A397L098"/>
<keyword evidence="4" id="KW-1133">Transmembrane helix</keyword>
<dbReference type="InterPro" id="IPR056521">
    <property type="entry name" value="MARCHF6-like_C"/>
</dbReference>
<feature type="transmembrane region" description="Helical" evidence="4">
    <location>
        <begin position="146"/>
        <end position="169"/>
    </location>
</feature>
<dbReference type="PANTHER" id="PTHR13145:SF6">
    <property type="entry name" value="RING-CH-TYPE DOMAIN-CONTAINING PROTEIN"/>
    <property type="match status" value="1"/>
</dbReference>
<dbReference type="Pfam" id="PF12906">
    <property type="entry name" value="RINGv"/>
    <property type="match status" value="1"/>
</dbReference>
<organism evidence="6">
    <name type="scientific">Brassica campestris</name>
    <name type="common">Field mustard</name>
    <dbReference type="NCBI Taxonomy" id="3711"/>
    <lineage>
        <taxon>Eukaryota</taxon>
        <taxon>Viridiplantae</taxon>
        <taxon>Streptophyta</taxon>
        <taxon>Embryophyta</taxon>
        <taxon>Tracheophyta</taxon>
        <taxon>Spermatophyta</taxon>
        <taxon>Magnoliopsida</taxon>
        <taxon>eudicotyledons</taxon>
        <taxon>Gunneridae</taxon>
        <taxon>Pentapetalae</taxon>
        <taxon>rosids</taxon>
        <taxon>malvids</taxon>
        <taxon>Brassicales</taxon>
        <taxon>Brassicaceae</taxon>
        <taxon>Brassiceae</taxon>
        <taxon>Brassica</taxon>
    </lineage>
</organism>
<evidence type="ECO:0000313" key="6">
    <source>
        <dbReference type="EMBL" id="RIA04769.1"/>
    </source>
</evidence>
<dbReference type="InterPro" id="IPR013083">
    <property type="entry name" value="Znf_RING/FYVE/PHD"/>
</dbReference>
<feature type="transmembrane region" description="Helical" evidence="4">
    <location>
        <begin position="234"/>
        <end position="254"/>
    </location>
</feature>
<feature type="domain" description="RING-CH-type" evidence="5">
    <location>
        <begin position="14"/>
        <end position="75"/>
    </location>
</feature>
<dbReference type="InterPro" id="IPR011016">
    <property type="entry name" value="Znf_RING-CH"/>
</dbReference>
<feature type="transmembrane region" description="Helical" evidence="4">
    <location>
        <begin position="805"/>
        <end position="828"/>
    </location>
</feature>
<dbReference type="SMART" id="SM00744">
    <property type="entry name" value="RINGv"/>
    <property type="match status" value="1"/>
</dbReference>
<feature type="transmembrane region" description="Helical" evidence="4">
    <location>
        <begin position="208"/>
        <end position="228"/>
    </location>
</feature>
<feature type="transmembrane region" description="Helical" evidence="4">
    <location>
        <begin position="385"/>
        <end position="404"/>
    </location>
</feature>
<feature type="transmembrane region" description="Helical" evidence="4">
    <location>
        <begin position="266"/>
        <end position="282"/>
    </location>
</feature>
<feature type="transmembrane region" description="Helical" evidence="4">
    <location>
        <begin position="360"/>
        <end position="378"/>
    </location>
</feature>
<feature type="transmembrane region" description="Helical" evidence="4">
    <location>
        <begin position="756"/>
        <end position="777"/>
    </location>
</feature>
<keyword evidence="4" id="KW-0812">Transmembrane</keyword>
<evidence type="ECO:0000256" key="3">
    <source>
        <dbReference type="ARBA" id="ARBA00022833"/>
    </source>
</evidence>
<evidence type="ECO:0000259" key="5">
    <source>
        <dbReference type="PROSITE" id="PS51292"/>
    </source>
</evidence>
<feature type="transmembrane region" description="Helical" evidence="4">
    <location>
        <begin position="721"/>
        <end position="744"/>
    </location>
</feature>
<keyword evidence="2" id="KW-0863">Zinc-finger</keyword>
<dbReference type="EMBL" id="KZ865481">
    <property type="protein sequence ID" value="RIA04769.1"/>
    <property type="molecule type" value="Genomic_DNA"/>
</dbReference>
<feature type="transmembrane region" description="Helical" evidence="4">
    <location>
        <begin position="530"/>
        <end position="549"/>
    </location>
</feature>
<feature type="transmembrane region" description="Helical" evidence="4">
    <location>
        <begin position="498"/>
        <end position="518"/>
    </location>
</feature>
<dbReference type="PROSITE" id="PS51292">
    <property type="entry name" value="ZF_RING_CH"/>
    <property type="match status" value="1"/>
</dbReference>
<dbReference type="PANTHER" id="PTHR13145">
    <property type="entry name" value="SSM4 PROTEIN"/>
    <property type="match status" value="1"/>
</dbReference>
<dbReference type="Pfam" id="PF23113">
    <property type="entry name" value="MARCHF6_C"/>
    <property type="match status" value="1"/>
</dbReference>
<dbReference type="Proteomes" id="UP000264353">
    <property type="component" value="Unassembled WGS sequence"/>
</dbReference>
<keyword evidence="1" id="KW-0479">Metal-binding</keyword>
<evidence type="ECO:0000256" key="1">
    <source>
        <dbReference type="ARBA" id="ARBA00022723"/>
    </source>
</evidence>
<keyword evidence="3" id="KW-0862">Zinc</keyword>
<protein>
    <recommendedName>
        <fullName evidence="5">RING-CH-type domain-containing protein</fullName>
    </recommendedName>
</protein>
<feature type="transmembrane region" description="Helical" evidence="4">
    <location>
        <begin position="840"/>
        <end position="859"/>
    </location>
</feature>
<evidence type="ECO:0000256" key="2">
    <source>
        <dbReference type="ARBA" id="ARBA00022771"/>
    </source>
</evidence>
<dbReference type="Gene3D" id="3.30.40.10">
    <property type="entry name" value="Zinc/RING finger domain, C3HC4 (zinc finger)"/>
    <property type="match status" value="1"/>
</dbReference>
<reference evidence="6" key="1">
    <citation type="submission" date="2018-06" db="EMBL/GenBank/DDBJ databases">
        <title>WGS assembly of Brassica rapa FPsc.</title>
        <authorList>
            <person name="Bowman J."/>
            <person name="Kohchi T."/>
            <person name="Yamato K."/>
            <person name="Jenkins J."/>
            <person name="Shu S."/>
            <person name="Ishizaki K."/>
            <person name="Yamaoka S."/>
            <person name="Nishihama R."/>
            <person name="Nakamura Y."/>
            <person name="Berger F."/>
            <person name="Adam C."/>
            <person name="Aki S."/>
            <person name="Althoff F."/>
            <person name="Araki T."/>
            <person name="Arteaga-Vazquez M."/>
            <person name="Balasubrmanian S."/>
            <person name="Bauer D."/>
            <person name="Boehm C."/>
            <person name="Briginshaw L."/>
            <person name="Caballero-Perez J."/>
            <person name="Catarino B."/>
            <person name="Chen F."/>
            <person name="Chiyoda S."/>
            <person name="Chovatia M."/>
            <person name="Davies K."/>
            <person name="Delmans M."/>
            <person name="Demura T."/>
            <person name="Dierschke T."/>
            <person name="Dolan L."/>
            <person name="Dorantes-Acosta A."/>
            <person name="Eklund D."/>
            <person name="Florent S."/>
            <person name="Flores-Sandoval E."/>
            <person name="Fujiyama A."/>
            <person name="Fukuzawa H."/>
            <person name="Galik B."/>
            <person name="Grimanelli D."/>
            <person name="Grimwood J."/>
            <person name="Grossniklaus U."/>
            <person name="Hamada T."/>
            <person name="Haseloff J."/>
            <person name="Hetherington A."/>
            <person name="Higo A."/>
            <person name="Hirakawa Y."/>
            <person name="Hundley H."/>
            <person name="Ikeda Y."/>
            <person name="Inoue K."/>
            <person name="Inoue S."/>
            <person name="Ishida S."/>
            <person name="Jia Q."/>
            <person name="Kakita M."/>
            <person name="Kanazawa T."/>
            <person name="Kawai Y."/>
            <person name="Kawashima T."/>
            <person name="Kennedy M."/>
            <person name="Kinose K."/>
            <person name="Kinoshita T."/>
            <person name="Kohara Y."/>
            <person name="Koide E."/>
            <person name="Komatsu K."/>
            <person name="Kopischke S."/>
            <person name="Kubo M."/>
            <person name="Kyozuka J."/>
            <person name="Lagercrantz U."/>
            <person name="Lin S."/>
            <person name="Lindquist E."/>
            <person name="Lipzen A."/>
            <person name="Lu C."/>
            <person name="Luna E."/>
            <person name="Martienssen R."/>
            <person name="Minamino N."/>
            <person name="Mizutani M."/>
            <person name="Mizutani M."/>
            <person name="Mochizuki N."/>
            <person name="Monte I."/>
            <person name="Mosher R."/>
            <person name="Nagasaki H."/>
            <person name="Nakagami H."/>
            <person name="Naramoto S."/>
            <person name="Nishitani K."/>
            <person name="Ohtani M."/>
            <person name="Okamoto T."/>
            <person name="Okumura M."/>
            <person name="Phillips J."/>
            <person name="Pollak B."/>
            <person name="Reinders A."/>
            <person name="Roevekamp M."/>
            <person name="Sano R."/>
            <person name="Sawa S."/>
            <person name="Schmid M."/>
            <person name="Shirakawa M."/>
            <person name="Solano R."/>
            <person name="Spunde A."/>
            <person name="Suetsugu N."/>
            <person name="Sugano S."/>
            <person name="Sugiyama A."/>
            <person name="Sun R."/>
            <person name="Suzuki Y."/>
            <person name="Takenaka M."/>
            <person name="Takezawa D."/>
            <person name="Tomogane H."/>
            <person name="Tsuzuki M."/>
            <person name="Ueda T."/>
            <person name="Umeda M."/>
            <person name="Ward J."/>
            <person name="Watanabe Y."/>
            <person name="Yazaki K."/>
            <person name="Yokoyama R."/>
            <person name="Yoshitake Y."/>
            <person name="Yotsui I."/>
            <person name="Zachgo S."/>
            <person name="Schmutz J."/>
        </authorList>
    </citation>
    <scope>NUCLEOTIDE SEQUENCE [LARGE SCALE GENOMIC DNA]</scope>
</reference>